<keyword evidence="3 6" id="KW-0720">Serine protease</keyword>
<evidence type="ECO:0000259" key="10">
    <source>
        <dbReference type="PROSITE" id="PS50240"/>
    </source>
</evidence>
<dbReference type="PROSITE" id="PS01180">
    <property type="entry name" value="CUB"/>
    <property type="match status" value="1"/>
</dbReference>
<dbReference type="InterPro" id="IPR033116">
    <property type="entry name" value="TRYPSIN_SER"/>
</dbReference>
<dbReference type="OMA" id="WGTECAT"/>
<gene>
    <name evidence="12" type="primary">LOC108669861</name>
</gene>
<protein>
    <submittedName>
        <fullName evidence="12">Chymotrypsinogen A-like</fullName>
    </submittedName>
</protein>
<keyword evidence="8" id="KW-0732">Signal</keyword>
<dbReference type="SUPFAM" id="SSF49854">
    <property type="entry name" value="Spermadhesin, CUB domain"/>
    <property type="match status" value="1"/>
</dbReference>
<sequence>MNMREILALAVTLALWCEVKSQSCSQTNLALQNNQVYTFTSTNFPSPYPSTSQTCVFQGVAPVGQKVYVYCDTFSILYDANCNYARFFYSPSGDINFADAFIYCGYYPSLTFTTSSNKVALKFMNAWSNFYGQPGFRCYIGTWPDTTTTTTTTSTTTKPTTTTTTTTSTTTKPTTTTTKAPSSTTTTTKAPTTVPSTCDCGRKNIAARVVGGQVATKNEYPWMVGILEVGDAEPFCGGSLISNQWVLTATHCLLSFTAANLEVALGADQLGLNAQSGIRVKVSQIITHANYDTNNVNNDIGLIKLVTPVTYTTTISPVCLPFKFPNSDFEGTLGTVTGWGTTSYQGTTSVALLEVDIPILSTQSCSSYYTYPTVLTDNMFCTLQAGKDACQGDSGGPLTVPSGGRLYQLGVVSWGTECATATKPGVYTKITKYLQWIETNTGATFCKV</sequence>
<evidence type="ECO:0000256" key="1">
    <source>
        <dbReference type="ARBA" id="ARBA00022670"/>
    </source>
</evidence>
<feature type="region of interest" description="Disordered" evidence="7">
    <location>
        <begin position="149"/>
        <end position="191"/>
    </location>
</feature>
<keyword evidence="11" id="KW-1185">Reference proteome</keyword>
<dbReference type="AlphaFoldDB" id="A0A8B7NHB5"/>
<dbReference type="GO" id="GO:0006508">
    <property type="term" value="P:proteolysis"/>
    <property type="evidence" value="ECO:0007669"/>
    <property type="project" value="UniProtKB-KW"/>
</dbReference>
<comment type="caution">
    <text evidence="5">Lacks conserved residue(s) required for the propagation of feature annotation.</text>
</comment>
<dbReference type="CDD" id="cd00041">
    <property type="entry name" value="CUB"/>
    <property type="match status" value="1"/>
</dbReference>
<evidence type="ECO:0000256" key="8">
    <source>
        <dbReference type="SAM" id="SignalP"/>
    </source>
</evidence>
<evidence type="ECO:0000256" key="3">
    <source>
        <dbReference type="ARBA" id="ARBA00022825"/>
    </source>
</evidence>
<proteinExistence type="predicted"/>
<dbReference type="InterPro" id="IPR001254">
    <property type="entry name" value="Trypsin_dom"/>
</dbReference>
<dbReference type="Gene3D" id="2.60.120.290">
    <property type="entry name" value="Spermadhesin, CUB domain"/>
    <property type="match status" value="1"/>
</dbReference>
<dbReference type="InterPro" id="IPR035914">
    <property type="entry name" value="Sperma_CUB_dom_sf"/>
</dbReference>
<dbReference type="PRINTS" id="PR00722">
    <property type="entry name" value="CHYMOTRYPSIN"/>
</dbReference>
<dbReference type="FunFam" id="2.40.10.10:FF:000006">
    <property type="entry name" value="Serine proteinase stubble"/>
    <property type="match status" value="1"/>
</dbReference>
<feature type="chain" id="PRO_5034907556" evidence="8">
    <location>
        <begin position="22"/>
        <end position="448"/>
    </location>
</feature>
<dbReference type="InterPro" id="IPR009003">
    <property type="entry name" value="Peptidase_S1_PA"/>
</dbReference>
<dbReference type="InterPro" id="IPR043504">
    <property type="entry name" value="Peptidase_S1_PA_chymotrypsin"/>
</dbReference>
<dbReference type="Pfam" id="PF00089">
    <property type="entry name" value="Trypsin"/>
    <property type="match status" value="1"/>
</dbReference>
<dbReference type="SUPFAM" id="SSF50494">
    <property type="entry name" value="Trypsin-like serine proteases"/>
    <property type="match status" value="1"/>
</dbReference>
<dbReference type="Pfam" id="PF00431">
    <property type="entry name" value="CUB"/>
    <property type="match status" value="1"/>
</dbReference>
<name>A0A8B7NHB5_HYAAZ</name>
<dbReference type="PANTHER" id="PTHR24252:SF7">
    <property type="entry name" value="HYALIN"/>
    <property type="match status" value="1"/>
</dbReference>
<evidence type="ECO:0000313" key="12">
    <source>
        <dbReference type="RefSeq" id="XP_018012781.1"/>
    </source>
</evidence>
<evidence type="ECO:0000256" key="2">
    <source>
        <dbReference type="ARBA" id="ARBA00022801"/>
    </source>
</evidence>
<dbReference type="PROSITE" id="PS00134">
    <property type="entry name" value="TRYPSIN_HIS"/>
    <property type="match status" value="1"/>
</dbReference>
<feature type="domain" description="Peptidase S1" evidence="10">
    <location>
        <begin position="209"/>
        <end position="442"/>
    </location>
</feature>
<dbReference type="InterPro" id="IPR000859">
    <property type="entry name" value="CUB_dom"/>
</dbReference>
<dbReference type="InterPro" id="IPR001314">
    <property type="entry name" value="Peptidase_S1A"/>
</dbReference>
<dbReference type="GeneID" id="108669861"/>
<dbReference type="GO" id="GO:0004252">
    <property type="term" value="F:serine-type endopeptidase activity"/>
    <property type="evidence" value="ECO:0007669"/>
    <property type="project" value="InterPro"/>
</dbReference>
<dbReference type="PANTHER" id="PTHR24252">
    <property type="entry name" value="ACROSIN-RELATED"/>
    <property type="match status" value="1"/>
</dbReference>
<evidence type="ECO:0000256" key="4">
    <source>
        <dbReference type="ARBA" id="ARBA00023157"/>
    </source>
</evidence>
<evidence type="ECO:0000313" key="11">
    <source>
        <dbReference type="Proteomes" id="UP000694843"/>
    </source>
</evidence>
<dbReference type="CDD" id="cd00190">
    <property type="entry name" value="Tryp_SPc"/>
    <property type="match status" value="1"/>
</dbReference>
<feature type="signal peptide" evidence="8">
    <location>
        <begin position="1"/>
        <end position="21"/>
    </location>
</feature>
<dbReference type="Proteomes" id="UP000694843">
    <property type="component" value="Unplaced"/>
</dbReference>
<dbReference type="PROSITE" id="PS50240">
    <property type="entry name" value="TRYPSIN_DOM"/>
    <property type="match status" value="1"/>
</dbReference>
<evidence type="ECO:0000256" key="7">
    <source>
        <dbReference type="SAM" id="MobiDB-lite"/>
    </source>
</evidence>
<dbReference type="InterPro" id="IPR018114">
    <property type="entry name" value="TRYPSIN_HIS"/>
</dbReference>
<dbReference type="OrthoDB" id="6380398at2759"/>
<evidence type="ECO:0000256" key="5">
    <source>
        <dbReference type="PROSITE-ProRule" id="PRU00059"/>
    </source>
</evidence>
<keyword evidence="4" id="KW-1015">Disulfide bond</keyword>
<evidence type="ECO:0000259" key="9">
    <source>
        <dbReference type="PROSITE" id="PS01180"/>
    </source>
</evidence>
<dbReference type="PROSITE" id="PS00135">
    <property type="entry name" value="TRYPSIN_SER"/>
    <property type="match status" value="1"/>
</dbReference>
<accession>A0A8B7NHB5</accession>
<keyword evidence="2 6" id="KW-0378">Hydrolase</keyword>
<dbReference type="KEGG" id="hazt:108669861"/>
<dbReference type="SMART" id="SM00020">
    <property type="entry name" value="Tryp_SPc"/>
    <property type="match status" value="1"/>
</dbReference>
<feature type="domain" description="CUB" evidence="9">
    <location>
        <begin position="24"/>
        <end position="143"/>
    </location>
</feature>
<reference evidence="12" key="1">
    <citation type="submission" date="2025-08" db="UniProtKB">
        <authorList>
            <consortium name="RefSeq"/>
        </authorList>
    </citation>
    <scope>IDENTIFICATION</scope>
    <source>
        <tissue evidence="12">Whole organism</tissue>
    </source>
</reference>
<dbReference type="Gene3D" id="2.40.10.10">
    <property type="entry name" value="Trypsin-like serine proteases"/>
    <property type="match status" value="1"/>
</dbReference>
<dbReference type="RefSeq" id="XP_018012781.1">
    <property type="nucleotide sequence ID" value="XM_018157292.2"/>
</dbReference>
<keyword evidence="1 6" id="KW-0645">Protease</keyword>
<evidence type="ECO:0000256" key="6">
    <source>
        <dbReference type="RuleBase" id="RU363034"/>
    </source>
</evidence>
<organism evidence="11 12">
    <name type="scientific">Hyalella azteca</name>
    <name type="common">Amphipod</name>
    <dbReference type="NCBI Taxonomy" id="294128"/>
    <lineage>
        <taxon>Eukaryota</taxon>
        <taxon>Metazoa</taxon>
        <taxon>Ecdysozoa</taxon>
        <taxon>Arthropoda</taxon>
        <taxon>Crustacea</taxon>
        <taxon>Multicrustacea</taxon>
        <taxon>Malacostraca</taxon>
        <taxon>Eumalacostraca</taxon>
        <taxon>Peracarida</taxon>
        <taxon>Amphipoda</taxon>
        <taxon>Senticaudata</taxon>
        <taxon>Talitrida</taxon>
        <taxon>Talitroidea</taxon>
        <taxon>Hyalellidae</taxon>
        <taxon>Hyalella</taxon>
    </lineage>
</organism>